<accession>A0ABY4Y5M1</accession>
<dbReference type="RefSeq" id="WP_252578821.1">
    <property type="nucleotide sequence ID" value="NZ_CP071527.1"/>
</dbReference>
<keyword evidence="2" id="KW-1185">Reference proteome</keyword>
<evidence type="ECO:0000313" key="1">
    <source>
        <dbReference type="EMBL" id="USQ12638.1"/>
    </source>
</evidence>
<sequence length="297" mass="34208">MSVEKSENDLSNWFSTYGVITAERILGRYHINLTQIDLVAAVKSSFSFYHKVLQIPLRNVLNGIVLQQANDYHVYVQKLFIDYLLSGENSKDESSPGANTREALENERQQLLALGEEYHQREGEHNHLISSSQSFLIKISADFNKAFEKAITSIAQIFKKEGLTEDKNKIRKAINFALINCDLINPKLQSDPLLFVVKMSEDLKLSLNDDLKEKIVESISELTDIVLQFDEKTRAFRERTEDMTVFANGFRTQFYDTILRVIELIKILPEYKIDAEQDIINRESLYFDKSIGQLEKA</sequence>
<dbReference type="Pfam" id="PF23129">
    <property type="entry name" value="DotZ"/>
    <property type="match status" value="1"/>
</dbReference>
<dbReference type="Proteomes" id="UP001057474">
    <property type="component" value="Chromosome"/>
</dbReference>
<gene>
    <name evidence="1" type="ORF">J2N86_07890</name>
</gene>
<name>A0ABY4Y5M1_9GAMM</name>
<dbReference type="InterPro" id="IPR049719">
    <property type="entry name" value="DotZ-like"/>
</dbReference>
<dbReference type="CDD" id="cd22644">
    <property type="entry name" value="DotZ"/>
    <property type="match status" value="1"/>
</dbReference>
<dbReference type="EMBL" id="CP071527">
    <property type="protein sequence ID" value="USQ12638.1"/>
    <property type="molecule type" value="Genomic_DNA"/>
</dbReference>
<organism evidence="1 2">
    <name type="scientific">Legionella lytica</name>
    <dbReference type="NCBI Taxonomy" id="96232"/>
    <lineage>
        <taxon>Bacteria</taxon>
        <taxon>Pseudomonadati</taxon>
        <taxon>Pseudomonadota</taxon>
        <taxon>Gammaproteobacteria</taxon>
        <taxon>Legionellales</taxon>
        <taxon>Legionellaceae</taxon>
        <taxon>Legionella</taxon>
    </lineage>
</organism>
<protein>
    <submittedName>
        <fullName evidence="1">Uncharacterized protein</fullName>
    </submittedName>
</protein>
<proteinExistence type="predicted"/>
<evidence type="ECO:0000313" key="2">
    <source>
        <dbReference type="Proteomes" id="UP001057474"/>
    </source>
</evidence>
<reference evidence="1" key="1">
    <citation type="submission" date="2021-03" db="EMBL/GenBank/DDBJ databases">
        <title>Legionella lytica PCM 2298.</title>
        <authorList>
            <person name="Koper P."/>
        </authorList>
    </citation>
    <scope>NUCLEOTIDE SEQUENCE</scope>
    <source>
        <strain evidence="1">PCM 2298</strain>
    </source>
</reference>